<protein>
    <submittedName>
        <fullName evidence="1">Transporter</fullName>
    </submittedName>
</protein>
<evidence type="ECO:0000313" key="2">
    <source>
        <dbReference type="Proteomes" id="UP001560573"/>
    </source>
</evidence>
<keyword evidence="2" id="KW-1185">Reference proteome</keyword>
<reference evidence="1 2" key="1">
    <citation type="submission" date="2023-07" db="EMBL/GenBank/DDBJ databases">
        <authorList>
            <person name="Lian W.-H."/>
        </authorList>
    </citation>
    <scope>NUCLEOTIDE SEQUENCE [LARGE SCALE GENOMIC DNA]</scope>
    <source>
        <strain evidence="1 2">SYSU DXS3180</strain>
    </source>
</reference>
<name>A0ABV3ZF42_9BACT</name>
<dbReference type="RefSeq" id="WP_369329614.1">
    <property type="nucleotide sequence ID" value="NZ_JAULBC010000003.1"/>
</dbReference>
<proteinExistence type="predicted"/>
<organism evidence="1 2">
    <name type="scientific">Danxiaibacter flavus</name>
    <dbReference type="NCBI Taxonomy" id="3049108"/>
    <lineage>
        <taxon>Bacteria</taxon>
        <taxon>Pseudomonadati</taxon>
        <taxon>Bacteroidota</taxon>
        <taxon>Chitinophagia</taxon>
        <taxon>Chitinophagales</taxon>
        <taxon>Chitinophagaceae</taxon>
        <taxon>Danxiaibacter</taxon>
    </lineage>
</organism>
<dbReference type="Proteomes" id="UP001560573">
    <property type="component" value="Unassembled WGS sequence"/>
</dbReference>
<comment type="caution">
    <text evidence="1">The sequence shown here is derived from an EMBL/GenBank/DDBJ whole genome shotgun (WGS) entry which is preliminary data.</text>
</comment>
<accession>A0ABV3ZF42</accession>
<gene>
    <name evidence="1" type="ORF">QTN47_11900</name>
</gene>
<evidence type="ECO:0000313" key="1">
    <source>
        <dbReference type="EMBL" id="MEX6688205.1"/>
    </source>
</evidence>
<dbReference type="EMBL" id="JAULBC010000003">
    <property type="protein sequence ID" value="MEX6688205.1"/>
    <property type="molecule type" value="Genomic_DNA"/>
</dbReference>
<sequence length="306" mass="33803">MKKIILFILSVIGMLVEVRACDICGCGVGNSYIGILPEFNKHIFGIRYRYNSLLTHVGVDGTTTYLTTDETYRTAEAWGGWDIGKFRLMASLPYNFNERLNQGSTTKKNGIGDISVSGFYQLINSRKAVLTNKLLVQSLWLGGSVKLPTGDYNPLDKSATNENANLFQLGTGSVDFSVNGMYDIRLQDVGVNLAASYKMNTTNKYEYSYGNKFSTNAQVYYKFRIKNIVTIAPNTGILYENAEKDLDHEMSVDISGGRLLMGTVGVEASVKKIAIGGNWQTPLSQNLADGIVKANNRMMLHVAFAF</sequence>